<gene>
    <name evidence="2" type="ORF">UU34_C0010G0012</name>
</gene>
<keyword evidence="1" id="KW-1133">Transmembrane helix</keyword>
<evidence type="ECO:0000256" key="1">
    <source>
        <dbReference type="SAM" id="Phobius"/>
    </source>
</evidence>
<comment type="caution">
    <text evidence="2">The sequence shown here is derived from an EMBL/GenBank/DDBJ whole genome shotgun (WGS) entry which is preliminary data.</text>
</comment>
<evidence type="ECO:0000313" key="2">
    <source>
        <dbReference type="EMBL" id="KKR86769.1"/>
    </source>
</evidence>
<proteinExistence type="predicted"/>
<dbReference type="Proteomes" id="UP000034854">
    <property type="component" value="Unassembled WGS sequence"/>
</dbReference>
<accession>A0A0G0UCV0</accession>
<keyword evidence="1" id="KW-0812">Transmembrane</keyword>
<dbReference type="AlphaFoldDB" id="A0A0G0UCV0"/>
<reference evidence="2 3" key="1">
    <citation type="journal article" date="2015" name="Nature">
        <title>rRNA introns, odd ribosomes, and small enigmatic genomes across a large radiation of phyla.</title>
        <authorList>
            <person name="Brown C.T."/>
            <person name="Hug L.A."/>
            <person name="Thomas B.C."/>
            <person name="Sharon I."/>
            <person name="Castelle C.J."/>
            <person name="Singh A."/>
            <person name="Wilkins M.J."/>
            <person name="Williams K.H."/>
            <person name="Banfield J.F."/>
        </authorList>
    </citation>
    <scope>NUCLEOTIDE SEQUENCE [LARGE SCALE GENOMIC DNA]</scope>
</reference>
<dbReference type="EMBL" id="LCAG01000010">
    <property type="protein sequence ID" value="KKR86769.1"/>
    <property type="molecule type" value="Genomic_DNA"/>
</dbReference>
<evidence type="ECO:0008006" key="4">
    <source>
        <dbReference type="Google" id="ProtNLM"/>
    </source>
</evidence>
<feature type="transmembrane region" description="Helical" evidence="1">
    <location>
        <begin position="9"/>
        <end position="27"/>
    </location>
</feature>
<keyword evidence="1" id="KW-0472">Membrane</keyword>
<organism evidence="2 3">
    <name type="scientific">Candidatus Curtissbacteria bacterium GW2011_GWA1_41_11</name>
    <dbReference type="NCBI Taxonomy" id="1618409"/>
    <lineage>
        <taxon>Bacteria</taxon>
        <taxon>Candidatus Curtissiibacteriota</taxon>
    </lineage>
</organism>
<protein>
    <recommendedName>
        <fullName evidence="4">DUF3352 domain-containing protein</fullName>
    </recommendedName>
</protein>
<evidence type="ECO:0000313" key="3">
    <source>
        <dbReference type="Proteomes" id="UP000034854"/>
    </source>
</evidence>
<name>A0A0G0UCV0_9BACT</name>
<sequence length="332" mass="37419">MKLIPKKFLGFWVIVVVAIISLVFFLTKDANKSLITIASGENKFFVNFDLKTKDQKNLSKILENLQIPQNSQEDLSFELDSTSSASLAHLIPIKVNPIISTKSISFSGTVSHSPFIEKLSPKRIKVPQDFNLAVFAPNVLDFVTTRNLYPENLVNWLKNNFSPTSGQYLIIFGKNAQFALIVEKTEIDLSSLKSIELSDQSETSYKEEVRADTIFYLMNIISSEGKSEAVTFFQQENWVVFASSREAAFKIADSLQSKNSTDFPSFNFDSDSNFLLFFTNKQGEQLSESFINLISRQNSGIANPNLQKILREVEEINFALKATRFSGLISLK</sequence>